<reference evidence="1" key="1">
    <citation type="submission" date="2021-03" db="EMBL/GenBank/DDBJ databases">
        <title>Evolutionary priming and transition to the ectomycorrhizal habit in an iconic lineage of mushroom-forming fungi: is preadaptation a requirement?</title>
        <authorList>
            <consortium name="DOE Joint Genome Institute"/>
            <person name="Looney B.P."/>
            <person name="Miyauchi S."/>
            <person name="Morin E."/>
            <person name="Drula E."/>
            <person name="Courty P.E."/>
            <person name="Chicoki N."/>
            <person name="Fauchery L."/>
            <person name="Kohler A."/>
            <person name="Kuo A."/>
            <person name="LaButti K."/>
            <person name="Pangilinan J."/>
            <person name="Lipzen A."/>
            <person name="Riley R."/>
            <person name="Andreopoulos W."/>
            <person name="He G."/>
            <person name="Johnson J."/>
            <person name="Barry K.W."/>
            <person name="Grigoriev I.V."/>
            <person name="Nagy L."/>
            <person name="Hibbett D."/>
            <person name="Henrissat B."/>
            <person name="Matheny P.B."/>
            <person name="Labbe J."/>
            <person name="Martin A.F."/>
        </authorList>
    </citation>
    <scope>NUCLEOTIDE SEQUENCE</scope>
    <source>
        <strain evidence="1">BPL698</strain>
    </source>
</reference>
<dbReference type="Proteomes" id="UP001207468">
    <property type="component" value="Unassembled WGS sequence"/>
</dbReference>
<proteinExistence type="predicted"/>
<dbReference type="EMBL" id="JAGFNK010000101">
    <property type="protein sequence ID" value="KAI9508086.1"/>
    <property type="molecule type" value="Genomic_DNA"/>
</dbReference>
<name>A0ACC0U9G6_9AGAM</name>
<accession>A0ACC0U9G6</accession>
<keyword evidence="1" id="KW-0472">Membrane</keyword>
<gene>
    <name evidence="1" type="ORF">F5148DRAFT_1199457</name>
</gene>
<keyword evidence="2" id="KW-1185">Reference proteome</keyword>
<evidence type="ECO:0000313" key="1">
    <source>
        <dbReference type="EMBL" id="KAI9508086.1"/>
    </source>
</evidence>
<evidence type="ECO:0000313" key="2">
    <source>
        <dbReference type="Proteomes" id="UP001207468"/>
    </source>
</evidence>
<organism evidence="1 2">
    <name type="scientific">Russula earlei</name>
    <dbReference type="NCBI Taxonomy" id="71964"/>
    <lineage>
        <taxon>Eukaryota</taxon>
        <taxon>Fungi</taxon>
        <taxon>Dikarya</taxon>
        <taxon>Basidiomycota</taxon>
        <taxon>Agaricomycotina</taxon>
        <taxon>Agaricomycetes</taxon>
        <taxon>Russulales</taxon>
        <taxon>Russulaceae</taxon>
        <taxon>Russula</taxon>
    </lineage>
</organism>
<sequence>MAAKSHNPFVLLSLLVPRHLLRALTRVGVSESLRPSELAQVLQQLYVDKSDGTRRLLVPFRETITQVPLYPTPDALLSSHKPHFPLLPPSAQNKSNVDRAFLRQLLAILRITFPSCRSPEVGVVLVHSTFLVLRTVLSVGVAKLDGKIVKALVSADRRGFLRGLGLWFLLAIPSTYTNSMIRHLQSRLSLRLRTRLTRYTHDLYLSSDPHLRYYRISGQGGIDGVDQYITADIASWADSLSGLYGNILKPLLDLILFTSQLSRTLGAKGTVALFVNYYVTARILRAVTPAFGRLAAVETRLEGEYRAGVGRVGREAEEVAFYDGGKREREILWKAYLRLIKHINSIFKIRIAYEWTEDYVIKYLWSAAGYCLISIPVLFTRQRSVGVQTGPRAAMTEANDAVANRTEDYISSRRLLLSLADAGGRLMYAYKDILELAGLTTRLYVLLSSLHNLPPLPTSSPAESDVPHITLDNVDVSIPSSGTHEAPLVRALSLSLSAGEHLMITGSNGVGKTAVARVLSGLWAPGNAGKVHRPGRRELFVVPQRAYMVTGSLLDQVIYPHTYPQFVQSGRTKEELMEILEAVHLAYLPAREGGWETRKEWRDVLSGGEKQRMAMARVIYHKPKFAILDECTSAVSSDVEGQIYEHAKSLGITLITISLRPSLAKYHTLLLTLLGEGHWTLARIGSAEARMGIDREIGMLESKLKEVERWEGRVKELDVLLGPEGATVV</sequence>
<protein>
    <submittedName>
        <fullName evidence="1">ABC transporter transmembrane region 2-domain-containing protein</fullName>
    </submittedName>
</protein>
<keyword evidence="1" id="KW-0812">Transmembrane</keyword>
<comment type="caution">
    <text evidence="1">The sequence shown here is derived from an EMBL/GenBank/DDBJ whole genome shotgun (WGS) entry which is preliminary data.</text>
</comment>